<comment type="caution">
    <text evidence="6">The sequence shown here is derived from an EMBL/GenBank/DDBJ whole genome shotgun (WGS) entry which is preliminary data.</text>
</comment>
<reference evidence="6 7" key="1">
    <citation type="journal article" date="2024" name="J Genomics">
        <title>Draft genome sequencing and assembly of Favolaschia claudopus CIRM-BRFM 2984 isolated from oak limbs.</title>
        <authorList>
            <person name="Navarro D."/>
            <person name="Drula E."/>
            <person name="Chaduli D."/>
            <person name="Cazenave R."/>
            <person name="Ahrendt S."/>
            <person name="Wang J."/>
            <person name="Lipzen A."/>
            <person name="Daum C."/>
            <person name="Barry K."/>
            <person name="Grigoriev I.V."/>
            <person name="Favel A."/>
            <person name="Rosso M.N."/>
            <person name="Martin F."/>
        </authorList>
    </citation>
    <scope>NUCLEOTIDE SEQUENCE [LARGE SCALE GENOMIC DNA]</scope>
    <source>
        <strain evidence="6 7">CIRM-BRFM 2984</strain>
    </source>
</reference>
<gene>
    <name evidence="6" type="ORF">R3P38DRAFT_2781827</name>
</gene>
<organism evidence="6 7">
    <name type="scientific">Favolaschia claudopus</name>
    <dbReference type="NCBI Taxonomy" id="2862362"/>
    <lineage>
        <taxon>Eukaryota</taxon>
        <taxon>Fungi</taxon>
        <taxon>Dikarya</taxon>
        <taxon>Basidiomycota</taxon>
        <taxon>Agaricomycotina</taxon>
        <taxon>Agaricomycetes</taxon>
        <taxon>Agaricomycetidae</taxon>
        <taxon>Agaricales</taxon>
        <taxon>Marasmiineae</taxon>
        <taxon>Mycenaceae</taxon>
        <taxon>Favolaschia</taxon>
    </lineage>
</organism>
<dbReference type="Gene3D" id="6.10.140.2220">
    <property type="match status" value="1"/>
</dbReference>
<dbReference type="Proteomes" id="UP001362999">
    <property type="component" value="Unassembled WGS sequence"/>
</dbReference>
<dbReference type="SUPFAM" id="SSF144232">
    <property type="entry name" value="HIT/MYND zinc finger-like"/>
    <property type="match status" value="1"/>
</dbReference>
<accession>A0AAW0B2X2</accession>
<feature type="domain" description="MYND-type" evidence="5">
    <location>
        <begin position="268"/>
        <end position="315"/>
    </location>
</feature>
<dbReference type="Pfam" id="PF01753">
    <property type="entry name" value="zf-MYND"/>
    <property type="match status" value="1"/>
</dbReference>
<evidence type="ECO:0000259" key="5">
    <source>
        <dbReference type="PROSITE" id="PS50865"/>
    </source>
</evidence>
<evidence type="ECO:0000256" key="1">
    <source>
        <dbReference type="ARBA" id="ARBA00022723"/>
    </source>
</evidence>
<evidence type="ECO:0000313" key="6">
    <source>
        <dbReference type="EMBL" id="KAK7020369.1"/>
    </source>
</evidence>
<dbReference type="InterPro" id="IPR002893">
    <property type="entry name" value="Znf_MYND"/>
</dbReference>
<keyword evidence="2 4" id="KW-0863">Zinc-finger</keyword>
<dbReference type="AlphaFoldDB" id="A0AAW0B2X2"/>
<keyword evidence="7" id="KW-1185">Reference proteome</keyword>
<keyword evidence="3" id="KW-0862">Zinc</keyword>
<dbReference type="PROSITE" id="PS50865">
    <property type="entry name" value="ZF_MYND_2"/>
    <property type="match status" value="1"/>
</dbReference>
<proteinExistence type="predicted"/>
<keyword evidence="1" id="KW-0479">Metal-binding</keyword>
<protein>
    <submittedName>
        <fullName evidence="6">MYND-type domain-containing protein</fullName>
    </submittedName>
</protein>
<evidence type="ECO:0000256" key="4">
    <source>
        <dbReference type="PROSITE-ProRule" id="PRU00134"/>
    </source>
</evidence>
<name>A0AAW0B2X2_9AGAR</name>
<dbReference type="EMBL" id="JAWWNJ010000041">
    <property type="protein sequence ID" value="KAK7020369.1"/>
    <property type="molecule type" value="Genomic_DNA"/>
</dbReference>
<evidence type="ECO:0000313" key="7">
    <source>
        <dbReference type="Proteomes" id="UP001362999"/>
    </source>
</evidence>
<evidence type="ECO:0000256" key="2">
    <source>
        <dbReference type="ARBA" id="ARBA00022771"/>
    </source>
</evidence>
<evidence type="ECO:0000256" key="3">
    <source>
        <dbReference type="ARBA" id="ARBA00022833"/>
    </source>
</evidence>
<dbReference type="GO" id="GO:0008270">
    <property type="term" value="F:zinc ion binding"/>
    <property type="evidence" value="ECO:0007669"/>
    <property type="project" value="UniProtKB-KW"/>
</dbReference>
<sequence length="546" mass="61818">MTILFPLPQEARNDPLKWNADWEVFINGDFAQPHGPAFCFDSALEALRDSQDGLKDSLEDYQTVVRSTCEIQRNLTYEALDHFANDDFENKWMLAAADERGKHILGALAAVCSKARNIHNARAYCPEIRLMPLSRDGKAFLTLLKSVMLEDASFIPTEPKSVPNAAWDTFAGIQRLSSETDEEKITLATVLLLRTKLISHVVHFTMRYFFGKETPPIHVQKLDQKPQRASPRPELIEVVGSKAAKARMKEAKAGAMDIYREQLDFCSYAGCAKPASNPSVRFSRCARCAKIERVVSYCSRECQRADWNGPHKVICGKALNFDMVSAAVEHPTHGPSSRPHIGLPVDGFKRSIPLIHQVTQLNLNPTVDYYLWNADNEPITFDFGPDTYPHFKFRELREGAMTTGDVIRVGVMAHSLCIFFSSDRVQDKRGVTPDTIVAQMAREYEVETDVLKKQVLELQMVQDYDSFHRPPLVWGAPLHVWENDNQVWNLSETRMKFHPEDKEWQGLRTREFRKVYVGYASGSTVAVTSAHPLANLAQVPLGMEYN</sequence>